<dbReference type="CDD" id="cd14077">
    <property type="entry name" value="STKc_Kin1_2"/>
    <property type="match status" value="1"/>
</dbReference>
<evidence type="ECO:0000313" key="13">
    <source>
        <dbReference type="EMBL" id="CAE6440343.1"/>
    </source>
</evidence>
<keyword evidence="7" id="KW-0067">ATP-binding</keyword>
<evidence type="ECO:0000256" key="5">
    <source>
        <dbReference type="ARBA" id="ARBA00022741"/>
    </source>
</evidence>
<feature type="region of interest" description="Disordered" evidence="10">
    <location>
        <begin position="449"/>
        <end position="487"/>
    </location>
</feature>
<feature type="compositionally biased region" description="Basic and acidic residues" evidence="10">
    <location>
        <begin position="858"/>
        <end position="883"/>
    </location>
</feature>
<comment type="catalytic activity">
    <reaction evidence="9">
        <text>L-seryl-[protein] + ATP = O-phospho-L-seryl-[protein] + ADP + H(+)</text>
        <dbReference type="Rhea" id="RHEA:17989"/>
        <dbReference type="Rhea" id="RHEA-COMP:9863"/>
        <dbReference type="Rhea" id="RHEA-COMP:11604"/>
        <dbReference type="ChEBI" id="CHEBI:15378"/>
        <dbReference type="ChEBI" id="CHEBI:29999"/>
        <dbReference type="ChEBI" id="CHEBI:30616"/>
        <dbReference type="ChEBI" id="CHEBI:83421"/>
        <dbReference type="ChEBI" id="CHEBI:456216"/>
        <dbReference type="EC" id="2.7.11.1"/>
    </reaction>
</comment>
<name>A0A8H3APZ2_9AGAM</name>
<feature type="region of interest" description="Disordered" evidence="10">
    <location>
        <begin position="983"/>
        <end position="1094"/>
    </location>
</feature>
<dbReference type="EC" id="2.7.11.1" evidence="2"/>
<comment type="catalytic activity">
    <reaction evidence="8">
        <text>L-threonyl-[protein] + ATP = O-phospho-L-threonyl-[protein] + ADP + H(+)</text>
        <dbReference type="Rhea" id="RHEA:46608"/>
        <dbReference type="Rhea" id="RHEA-COMP:11060"/>
        <dbReference type="Rhea" id="RHEA-COMP:11605"/>
        <dbReference type="ChEBI" id="CHEBI:15378"/>
        <dbReference type="ChEBI" id="CHEBI:30013"/>
        <dbReference type="ChEBI" id="CHEBI:30616"/>
        <dbReference type="ChEBI" id="CHEBI:61977"/>
        <dbReference type="ChEBI" id="CHEBI:456216"/>
        <dbReference type="EC" id="2.7.11.1"/>
    </reaction>
</comment>
<feature type="compositionally biased region" description="Polar residues" evidence="10">
    <location>
        <begin position="1054"/>
        <end position="1073"/>
    </location>
</feature>
<dbReference type="InterPro" id="IPR011009">
    <property type="entry name" value="Kinase-like_dom_sf"/>
</dbReference>
<feature type="compositionally biased region" description="Low complexity" evidence="10">
    <location>
        <begin position="449"/>
        <end position="467"/>
    </location>
</feature>
<dbReference type="InterPro" id="IPR001772">
    <property type="entry name" value="KA1_dom"/>
</dbReference>
<dbReference type="InterPro" id="IPR000719">
    <property type="entry name" value="Prot_kinase_dom"/>
</dbReference>
<evidence type="ECO:0000313" key="14">
    <source>
        <dbReference type="Proteomes" id="UP000663861"/>
    </source>
</evidence>
<comment type="similarity">
    <text evidence="1">Belongs to the protein kinase superfamily. CAMK Ser/Thr protein kinase family. NIM1 subfamily.</text>
</comment>
<evidence type="ECO:0000256" key="10">
    <source>
        <dbReference type="SAM" id="MobiDB-lite"/>
    </source>
</evidence>
<feature type="compositionally biased region" description="Pro residues" evidence="10">
    <location>
        <begin position="625"/>
        <end position="637"/>
    </location>
</feature>
<proteinExistence type="inferred from homology"/>
<dbReference type="SUPFAM" id="SSF103243">
    <property type="entry name" value="KA1-like"/>
    <property type="match status" value="1"/>
</dbReference>
<keyword evidence="6" id="KW-0418">Kinase</keyword>
<evidence type="ECO:0000256" key="3">
    <source>
        <dbReference type="ARBA" id="ARBA00022527"/>
    </source>
</evidence>
<reference evidence="13" key="1">
    <citation type="submission" date="2021-01" db="EMBL/GenBank/DDBJ databases">
        <authorList>
            <person name="Kaushik A."/>
        </authorList>
    </citation>
    <scope>NUCLEOTIDE SEQUENCE</scope>
    <source>
        <strain evidence="13">AG4-RS23</strain>
    </source>
</reference>
<feature type="compositionally biased region" description="Basic and acidic residues" evidence="10">
    <location>
        <begin position="895"/>
        <end position="930"/>
    </location>
</feature>
<feature type="compositionally biased region" description="Basic and acidic residues" evidence="10">
    <location>
        <begin position="90"/>
        <end position="111"/>
    </location>
</feature>
<dbReference type="Pfam" id="PF02149">
    <property type="entry name" value="KA1"/>
    <property type="match status" value="1"/>
</dbReference>
<dbReference type="InterPro" id="IPR028375">
    <property type="entry name" value="KA1/Ssp2_C"/>
</dbReference>
<feature type="region of interest" description="Disordered" evidence="10">
    <location>
        <begin position="1"/>
        <end position="112"/>
    </location>
</feature>
<keyword evidence="4" id="KW-0808">Transferase</keyword>
<dbReference type="GO" id="GO:0005737">
    <property type="term" value="C:cytoplasm"/>
    <property type="evidence" value="ECO:0007669"/>
    <property type="project" value="TreeGrafter"/>
</dbReference>
<dbReference type="Pfam" id="PF00069">
    <property type="entry name" value="Pkinase"/>
    <property type="match status" value="1"/>
</dbReference>
<dbReference type="PANTHER" id="PTHR24346:SF82">
    <property type="entry name" value="KP78A-RELATED"/>
    <property type="match status" value="1"/>
</dbReference>
<dbReference type="AlphaFoldDB" id="A0A8H3APZ2"/>
<feature type="compositionally biased region" description="Polar residues" evidence="10">
    <location>
        <begin position="803"/>
        <end position="816"/>
    </location>
</feature>
<protein>
    <recommendedName>
        <fullName evidence="2">non-specific serine/threonine protein kinase</fullName>
        <ecNumber evidence="2">2.7.11.1</ecNumber>
    </recommendedName>
</protein>
<feature type="region of interest" description="Disordered" evidence="10">
    <location>
        <begin position="792"/>
        <end position="931"/>
    </location>
</feature>
<dbReference type="Gene3D" id="3.30.310.80">
    <property type="entry name" value="Kinase associated domain 1, KA1"/>
    <property type="match status" value="1"/>
</dbReference>
<gene>
    <name evidence="13" type="ORF">RDB_LOCUS39508</name>
</gene>
<feature type="region of interest" description="Disordered" evidence="10">
    <location>
        <begin position="501"/>
        <end position="526"/>
    </location>
</feature>
<evidence type="ECO:0000259" key="11">
    <source>
        <dbReference type="PROSITE" id="PS50011"/>
    </source>
</evidence>
<dbReference type="FunFam" id="1.10.510.10:FF:000792">
    <property type="entry name" value="Non-specific serine/threonine protein kinase"/>
    <property type="match status" value="1"/>
</dbReference>
<dbReference type="GO" id="GO:0004674">
    <property type="term" value="F:protein serine/threonine kinase activity"/>
    <property type="evidence" value="ECO:0007669"/>
    <property type="project" value="UniProtKB-KW"/>
</dbReference>
<dbReference type="InterPro" id="IPR008271">
    <property type="entry name" value="Ser/Thr_kinase_AS"/>
</dbReference>
<feature type="compositionally biased region" description="Polar residues" evidence="10">
    <location>
        <begin position="468"/>
        <end position="482"/>
    </location>
</feature>
<dbReference type="PROSITE" id="PS50011">
    <property type="entry name" value="PROTEIN_KINASE_DOM"/>
    <property type="match status" value="1"/>
</dbReference>
<evidence type="ECO:0000256" key="4">
    <source>
        <dbReference type="ARBA" id="ARBA00022679"/>
    </source>
</evidence>
<evidence type="ECO:0000256" key="8">
    <source>
        <dbReference type="ARBA" id="ARBA00047899"/>
    </source>
</evidence>
<sequence length="1169" mass="126358">MATTDEFPRGLHAQALSTVAEDGGANTPSHGGTVTAGHEYDMAISPATQEAPASPTPRPRAVNPAAIAARRPVSMPPQTSAQAAAIQERMSVDENREREKEARRGKSSQEKHRGRVLGDYVLTKTLGAGSMGKVKLALAIKIVPRVSTHSSSTPMTASQLAKAQAKDASKEIRHIREAALSMLLYHPYICGMREIITHPGHYYMVSEYVDGGQMLDYIISHGRLRERAARKFARQIGSALEYCHKNNVVHRDLKIENILISHTGNIKIIDFGLSNLYNPEDHLSTFCGSLYFAAPELLNAKVYTGPEVDVWSFGVVLYVLVCGKVPFDDQSMPALHAKIKRGLFDSPMWLSQECKHILSRMLVTNPAARAPLSEVLNHPWMIRSYGHAPDPHLLAREPLSATELDPAVIREMTGFEFGTPDQIHANLLEVLKSERYRIAVERWRRQKAGESGSSLGLESSAATTTLSVPSTVGSGTEPSTPKSRSKRFSGFDFYRKKFLSSPPPPAVPAPPVIPQDLPPTVDQPDPTRGFHPLISIYYLVRERMERERVYGPGKFASSQLSLGAEEGASSSAAGGSKFAQPVPRLAAPPASHFSGTSYDAGGVPPTPTSAGPVPRPRAKDVDMPAPVPVPVPVPTPSPTQAGQPSVPKPATHRRSHSLSQKPRGFDGVEGARSAGPAVGTFRQAERIREEGAEEREEPQEENKEEENGQAAELGVLPPPVPELQTPRASSLARRFGSLLGQAAELGVLPPPVPELQTPRASSLARRFGSLLGGTASKRVSSLMERDVDIDAKSAKSAEVPGSTPITSGMIPSSSVGSHRRAATVTDSSVSPAKRHERRGSMHSPIPSRANTANTMPDVLERPKTAGDGFGKKNEPKEEEKVESGRANTANTMPDVLERPKTAGDGFGKKNEPKEEEKVESGGEGGKEDAKPVYLKGLFSVATTSTKPANVIKADIKRVLDRMQVQHREIRGGFECIHVPSIDLSSLSAPPAGEEAPRRSVVRKGSRLSFGKKGERDEKKPPVPAPVEEKKLQVEEKKPEEKDKDKDKDKEGPPSRSSLSFTPKPSDGRTTPTGPGSGAVSPTAPSPNRTKFLPPIPRDFVDKGGNGASAVETPEDIWENGTTNGLCVRFEISIVKVPLLPLHGIQFRRVGGDGWQYQMLARRVLTELKL</sequence>
<dbReference type="GO" id="GO:0000226">
    <property type="term" value="P:microtubule cytoskeleton organization"/>
    <property type="evidence" value="ECO:0007669"/>
    <property type="project" value="TreeGrafter"/>
</dbReference>
<feature type="domain" description="KA1" evidence="12">
    <location>
        <begin position="1120"/>
        <end position="1169"/>
    </location>
</feature>
<evidence type="ECO:0000256" key="6">
    <source>
        <dbReference type="ARBA" id="ARBA00022777"/>
    </source>
</evidence>
<feature type="region of interest" description="Disordered" evidence="10">
    <location>
        <begin position="567"/>
        <end position="730"/>
    </location>
</feature>
<feature type="compositionally biased region" description="Basic and acidic residues" evidence="10">
    <location>
        <begin position="1011"/>
        <end position="1052"/>
    </location>
</feature>
<feature type="domain" description="Protein kinase" evidence="11">
    <location>
        <begin position="120"/>
        <end position="381"/>
    </location>
</feature>
<dbReference type="PROSITE" id="PS50032">
    <property type="entry name" value="KA1"/>
    <property type="match status" value="1"/>
</dbReference>
<dbReference type="SUPFAM" id="SSF56112">
    <property type="entry name" value="Protein kinase-like (PK-like)"/>
    <property type="match status" value="1"/>
</dbReference>
<evidence type="ECO:0000256" key="2">
    <source>
        <dbReference type="ARBA" id="ARBA00012513"/>
    </source>
</evidence>
<feature type="compositionally biased region" description="Acidic residues" evidence="10">
    <location>
        <begin position="691"/>
        <end position="704"/>
    </location>
</feature>
<dbReference type="PROSITE" id="PS00108">
    <property type="entry name" value="PROTEIN_KINASE_ST"/>
    <property type="match status" value="1"/>
</dbReference>
<organism evidence="13 14">
    <name type="scientific">Rhizoctonia solani</name>
    <dbReference type="NCBI Taxonomy" id="456999"/>
    <lineage>
        <taxon>Eukaryota</taxon>
        <taxon>Fungi</taxon>
        <taxon>Dikarya</taxon>
        <taxon>Basidiomycota</taxon>
        <taxon>Agaricomycotina</taxon>
        <taxon>Agaricomycetes</taxon>
        <taxon>Cantharellales</taxon>
        <taxon>Ceratobasidiaceae</taxon>
        <taxon>Rhizoctonia</taxon>
    </lineage>
</organism>
<evidence type="ECO:0000256" key="7">
    <source>
        <dbReference type="ARBA" id="ARBA00022840"/>
    </source>
</evidence>
<dbReference type="GO" id="GO:0005524">
    <property type="term" value="F:ATP binding"/>
    <property type="evidence" value="ECO:0007669"/>
    <property type="project" value="UniProtKB-KW"/>
</dbReference>
<dbReference type="EMBL" id="CAJMWY010000594">
    <property type="protein sequence ID" value="CAE6440343.1"/>
    <property type="molecule type" value="Genomic_DNA"/>
</dbReference>
<dbReference type="Gene3D" id="1.10.510.10">
    <property type="entry name" value="Transferase(Phosphotransferase) domain 1"/>
    <property type="match status" value="1"/>
</dbReference>
<keyword evidence="3" id="KW-0723">Serine/threonine-protein kinase</keyword>
<evidence type="ECO:0000256" key="1">
    <source>
        <dbReference type="ARBA" id="ARBA00010791"/>
    </source>
</evidence>
<dbReference type="Proteomes" id="UP000663861">
    <property type="component" value="Unassembled WGS sequence"/>
</dbReference>
<dbReference type="PANTHER" id="PTHR24346">
    <property type="entry name" value="MAP/MICROTUBULE AFFINITY-REGULATING KINASE"/>
    <property type="match status" value="1"/>
</dbReference>
<feature type="compositionally biased region" description="Low complexity" evidence="10">
    <location>
        <begin position="567"/>
        <end position="576"/>
    </location>
</feature>
<dbReference type="GO" id="GO:0035556">
    <property type="term" value="P:intracellular signal transduction"/>
    <property type="evidence" value="ECO:0007669"/>
    <property type="project" value="TreeGrafter"/>
</dbReference>
<dbReference type="SMART" id="SM00220">
    <property type="entry name" value="S_TKc"/>
    <property type="match status" value="1"/>
</dbReference>
<feature type="compositionally biased region" description="Pro residues" evidence="10">
    <location>
        <begin position="501"/>
        <end position="517"/>
    </location>
</feature>
<evidence type="ECO:0000256" key="9">
    <source>
        <dbReference type="ARBA" id="ARBA00048679"/>
    </source>
</evidence>
<keyword evidence="5" id="KW-0547">Nucleotide-binding</keyword>
<evidence type="ECO:0000259" key="12">
    <source>
        <dbReference type="PROSITE" id="PS50032"/>
    </source>
</evidence>
<comment type="caution">
    <text evidence="13">The sequence shown here is derived from an EMBL/GenBank/DDBJ whole genome shotgun (WGS) entry which is preliminary data.</text>
</comment>
<accession>A0A8H3APZ2</accession>